<evidence type="ECO:0000313" key="5">
    <source>
        <dbReference type="EMBL" id="WFS25181.1"/>
    </source>
</evidence>
<keyword evidence="3" id="KW-0238">DNA-binding</keyword>
<comment type="similarity">
    <text evidence="1">Belongs to the ros/MucR family.</text>
</comment>
<reference evidence="5 6" key="2">
    <citation type="journal article" date="2023" name="MicrobiologyOpen">
        <title>Genomics of the tumorigenes clade of the family Rhizobiaceae and description of Rhizobium rhododendri sp. nov.</title>
        <authorList>
            <person name="Kuzmanovic N."/>
            <person name="diCenzo G.C."/>
            <person name="Bunk B."/>
            <person name="Sproeer C."/>
            <person name="Fruehling A."/>
            <person name="Neumann-Schaal M."/>
            <person name="Overmann J."/>
            <person name="Smalla K."/>
        </authorList>
    </citation>
    <scope>NUCLEOTIDE SEQUENCE [LARGE SCALE GENOMIC DNA]</scope>
    <source>
        <strain evidence="6">rho-6.2</strain>
        <plasmid evidence="5 6">unnamed1</plasmid>
    </source>
</reference>
<dbReference type="InterPro" id="IPR008807">
    <property type="entry name" value="ROS_MUCR"/>
</dbReference>
<dbReference type="Proteomes" id="UP000318939">
    <property type="component" value="Plasmid unnamed1"/>
</dbReference>
<keyword evidence="5" id="KW-0614">Plasmid</keyword>
<dbReference type="RefSeq" id="WP_142832079.1">
    <property type="nucleotide sequence ID" value="NZ_CP117268.1"/>
</dbReference>
<proteinExistence type="inferred from homology"/>
<dbReference type="EMBL" id="CP117268">
    <property type="protein sequence ID" value="WFS25181.1"/>
    <property type="molecule type" value="Genomic_DNA"/>
</dbReference>
<name>A0ABY8IPF4_9HYPH</name>
<organism evidence="5 6">
    <name type="scientific">Rhizobium rhododendri</name>
    <dbReference type="NCBI Taxonomy" id="2506430"/>
    <lineage>
        <taxon>Bacteria</taxon>
        <taxon>Pseudomonadati</taxon>
        <taxon>Pseudomonadota</taxon>
        <taxon>Alphaproteobacteria</taxon>
        <taxon>Hyphomicrobiales</taxon>
        <taxon>Rhizobiaceae</taxon>
        <taxon>Rhizobium/Agrobacterium group</taxon>
        <taxon>Rhizobium</taxon>
    </lineage>
</organism>
<geneLocation type="plasmid" evidence="5 6">
    <name>unnamed1</name>
</geneLocation>
<evidence type="ECO:0000313" key="6">
    <source>
        <dbReference type="Proteomes" id="UP000318939"/>
    </source>
</evidence>
<dbReference type="Gene3D" id="1.10.10.1550">
    <property type="entry name" value="ROS/MUCR transcriptional regulator protein"/>
    <property type="match status" value="1"/>
</dbReference>
<protein>
    <submittedName>
        <fullName evidence="5">MucR family transcriptional regulator</fullName>
    </submittedName>
</protein>
<keyword evidence="2" id="KW-0805">Transcription regulation</keyword>
<dbReference type="Pfam" id="PF05443">
    <property type="entry name" value="ROS_MUCR"/>
    <property type="match status" value="1"/>
</dbReference>
<keyword evidence="4" id="KW-0804">Transcription</keyword>
<evidence type="ECO:0000256" key="4">
    <source>
        <dbReference type="ARBA" id="ARBA00023163"/>
    </source>
</evidence>
<keyword evidence="6" id="KW-1185">Reference proteome</keyword>
<dbReference type="InterPro" id="IPR041920">
    <property type="entry name" value="ROS/MUCR_sf"/>
</dbReference>
<sequence length="146" mass="16016">MSHPAPLATPKSLADLVAQIVSSYVRKHVVPVTDMSNLITAVYRALDSCSLVVLPAPQVEAQKPAVSVQKSVHKDHITCLECGGDFKSLKRHLAMHHSISPEDYRGKWKLPGNYPMVAPLYSEARSKIARELGLGQKGRRPKLKGL</sequence>
<evidence type="ECO:0000256" key="1">
    <source>
        <dbReference type="ARBA" id="ARBA00007031"/>
    </source>
</evidence>
<gene>
    <name evidence="5" type="ORF">PR018_23220</name>
</gene>
<accession>A0ABY8IPF4</accession>
<evidence type="ECO:0000256" key="3">
    <source>
        <dbReference type="ARBA" id="ARBA00023125"/>
    </source>
</evidence>
<evidence type="ECO:0000256" key="2">
    <source>
        <dbReference type="ARBA" id="ARBA00023015"/>
    </source>
</evidence>
<reference evidence="5 6" key="1">
    <citation type="journal article" date="2019" name="Phytopathology">
        <title>A Novel Group of Rhizobium tumorigenes-Like Agrobacteria Associated with Crown Gall Disease of Rhododendron and Blueberry.</title>
        <authorList>
            <person name="Kuzmanovic N."/>
            <person name="Behrens P."/>
            <person name="Idczak E."/>
            <person name="Wagner S."/>
            <person name="Gotz M."/>
            <person name="Sproer C."/>
            <person name="Bunk B."/>
            <person name="Overmann J."/>
            <person name="Smalla K."/>
        </authorList>
    </citation>
    <scope>NUCLEOTIDE SEQUENCE [LARGE SCALE GENOMIC DNA]</scope>
    <source>
        <strain evidence="6">rho-6.2</strain>
    </source>
</reference>